<accession>A0A3E3DUZ2</accession>
<organism evidence="1 2">
    <name type="scientific">Anaerofustis stercorihominis</name>
    <dbReference type="NCBI Taxonomy" id="214853"/>
    <lineage>
        <taxon>Bacteria</taxon>
        <taxon>Bacillati</taxon>
        <taxon>Bacillota</taxon>
        <taxon>Clostridia</taxon>
        <taxon>Eubacteriales</taxon>
        <taxon>Eubacteriaceae</taxon>
        <taxon>Anaerofustis</taxon>
    </lineage>
</organism>
<proteinExistence type="predicted"/>
<evidence type="ECO:0000313" key="1">
    <source>
        <dbReference type="EMBL" id="RGD73104.1"/>
    </source>
</evidence>
<dbReference type="EMBL" id="QUSM01000008">
    <property type="protein sequence ID" value="RGD73104.1"/>
    <property type="molecule type" value="Genomic_DNA"/>
</dbReference>
<sequence>MSRSPAWDEGRRLSYTPCLLMKPVLRLRLLATQSQSCFPAASNALALPGGNGIFTATPTERITHYTLRAKSCAKGQAPLETPDNKTGGMLPFPGAYRRLLSAARFTVCV</sequence>
<reference evidence="1 2" key="1">
    <citation type="submission" date="2018-08" db="EMBL/GenBank/DDBJ databases">
        <title>A genome reference for cultivated species of the human gut microbiota.</title>
        <authorList>
            <person name="Zou Y."/>
            <person name="Xue W."/>
            <person name="Luo G."/>
        </authorList>
    </citation>
    <scope>NUCLEOTIDE SEQUENCE [LARGE SCALE GENOMIC DNA]</scope>
    <source>
        <strain evidence="1 2">AM25-6</strain>
    </source>
</reference>
<name>A0A3E3DUZ2_9FIRM</name>
<comment type="caution">
    <text evidence="1">The sequence shown here is derived from an EMBL/GenBank/DDBJ whole genome shotgun (WGS) entry which is preliminary data.</text>
</comment>
<gene>
    <name evidence="1" type="ORF">DW687_11255</name>
</gene>
<dbReference type="Proteomes" id="UP000261212">
    <property type="component" value="Unassembled WGS sequence"/>
</dbReference>
<dbReference type="AlphaFoldDB" id="A0A3E3DUZ2"/>
<protein>
    <submittedName>
        <fullName evidence="1">Uncharacterized protein</fullName>
    </submittedName>
</protein>
<evidence type="ECO:0000313" key="2">
    <source>
        <dbReference type="Proteomes" id="UP000261212"/>
    </source>
</evidence>